<dbReference type="EMBL" id="GEDG01035734">
    <property type="protein sequence ID" value="JAP09064.1"/>
    <property type="molecule type" value="Transcribed_RNA"/>
</dbReference>
<reference evidence="1" key="1">
    <citation type="submission" date="2015-12" db="EMBL/GenBank/DDBJ databases">
        <title>Gene expression during late stages of embryo sac development: a critical building block for successful pollen-pistil interactions.</title>
        <authorList>
            <person name="Liu Y."/>
            <person name="Joly V."/>
            <person name="Sabar M."/>
            <person name="Matton D.P."/>
        </authorList>
    </citation>
    <scope>NUCLEOTIDE SEQUENCE</scope>
</reference>
<name>A0A0V0GM49_SOLCH</name>
<evidence type="ECO:0000313" key="1">
    <source>
        <dbReference type="EMBL" id="JAP09064.1"/>
    </source>
</evidence>
<protein>
    <submittedName>
        <fullName evidence="1">Putative ovule protein</fullName>
    </submittedName>
</protein>
<dbReference type="AlphaFoldDB" id="A0A0V0GM49"/>
<proteinExistence type="predicted"/>
<accession>A0A0V0GM49</accession>
<organism evidence="1">
    <name type="scientific">Solanum chacoense</name>
    <name type="common">Chaco potato</name>
    <dbReference type="NCBI Taxonomy" id="4108"/>
    <lineage>
        <taxon>Eukaryota</taxon>
        <taxon>Viridiplantae</taxon>
        <taxon>Streptophyta</taxon>
        <taxon>Embryophyta</taxon>
        <taxon>Tracheophyta</taxon>
        <taxon>Spermatophyta</taxon>
        <taxon>Magnoliopsida</taxon>
        <taxon>eudicotyledons</taxon>
        <taxon>Gunneridae</taxon>
        <taxon>Pentapetalae</taxon>
        <taxon>asterids</taxon>
        <taxon>lamiids</taxon>
        <taxon>Solanales</taxon>
        <taxon>Solanaceae</taxon>
        <taxon>Solanoideae</taxon>
        <taxon>Solaneae</taxon>
        <taxon>Solanum</taxon>
    </lineage>
</organism>
<sequence length="103" mass="11875">MDRSPQPPYQIPSYFLSHQMTKQPPTTKNIVKIWILRIQITIPHTNVCICIYLTHPTKHKFTPIAHKSIMWLSTTSDVIILKTIVVDAIRFQHPCQVSIASIN</sequence>